<keyword evidence="11" id="KW-1185">Reference proteome</keyword>
<sequence>MHLLTKDIENALKELIPLFKKYISVNVQLLNDYILVLKRASCLKNERIALIKFVKKLRFFSQSLHRTMFFDDLHSRKDDSLLHCVGIIGAYFVKCLETLDLLYFFLTKPLQTEILSKTLNEKLILKDSTVVNLEDTFSYFVKFTQWLLESLGLNDPLYQIEIIHFSVKYAVEEGIDIDDTEDILPFRCNGNPKWRMISIKMLLNGKG</sequence>
<feature type="domain" description="RNA binding protein She2" evidence="9">
    <location>
        <begin position="13"/>
        <end position="188"/>
    </location>
</feature>
<dbReference type="Gene3D" id="1.20.200.20">
    <property type="entry name" value="She2 domain"/>
    <property type="match status" value="1"/>
</dbReference>
<evidence type="ECO:0000259" key="9">
    <source>
        <dbReference type="Pfam" id="PF11435"/>
    </source>
</evidence>
<dbReference type="HOGENOM" id="CLU_1129832_0_0_1"/>
<organism evidence="11">
    <name type="scientific">Vanderwaltozyma polyspora (strain ATCC 22028 / DSM 70294 / BCRC 21397 / CBS 2163 / NBRC 10782 / NRRL Y-8283 / UCD 57-17)</name>
    <name type="common">Kluyveromyces polysporus</name>
    <dbReference type="NCBI Taxonomy" id="436907"/>
    <lineage>
        <taxon>Eukaryota</taxon>
        <taxon>Fungi</taxon>
        <taxon>Dikarya</taxon>
        <taxon>Ascomycota</taxon>
        <taxon>Saccharomycotina</taxon>
        <taxon>Saccharomycetes</taxon>
        <taxon>Saccharomycetales</taxon>
        <taxon>Saccharomycetaceae</taxon>
        <taxon>Vanderwaltozyma</taxon>
    </lineage>
</organism>
<dbReference type="STRING" id="436907.A7TSL4"/>
<keyword evidence="8" id="KW-0539">Nucleus</keyword>
<dbReference type="PhylomeDB" id="A7TSL4"/>
<dbReference type="GeneID" id="5542764"/>
<dbReference type="eggNOG" id="ENOG502RXWH">
    <property type="taxonomic scope" value="Eukaryota"/>
</dbReference>
<dbReference type="Proteomes" id="UP000000267">
    <property type="component" value="Unassembled WGS sequence"/>
</dbReference>
<comment type="similarity">
    <text evidence="3">Belongs to the SHE2 family.</text>
</comment>
<evidence type="ECO:0000256" key="4">
    <source>
        <dbReference type="ARBA" id="ARBA00022448"/>
    </source>
</evidence>
<dbReference type="InParanoid" id="A7TSL4"/>
<dbReference type="GO" id="GO:0051028">
    <property type="term" value="P:mRNA transport"/>
    <property type="evidence" value="ECO:0007669"/>
    <property type="project" value="UniProtKB-KW"/>
</dbReference>
<evidence type="ECO:0000256" key="7">
    <source>
        <dbReference type="ARBA" id="ARBA00022884"/>
    </source>
</evidence>
<dbReference type="GO" id="GO:0003723">
    <property type="term" value="F:RNA binding"/>
    <property type="evidence" value="ECO:0007669"/>
    <property type="project" value="UniProtKB-KW"/>
</dbReference>
<name>A7TSL4_VANPO</name>
<reference evidence="10 11" key="1">
    <citation type="journal article" date="2007" name="Proc. Natl. Acad. Sci. U.S.A.">
        <title>Independent sorting-out of thousands of duplicated gene pairs in two yeast species descended from a whole-genome duplication.</title>
        <authorList>
            <person name="Scannell D.R."/>
            <person name="Frank A.C."/>
            <person name="Conant G.C."/>
            <person name="Byrne K.P."/>
            <person name="Woolfit M."/>
            <person name="Wolfe K.H."/>
        </authorList>
    </citation>
    <scope>NUCLEOTIDE SEQUENCE [LARGE SCALE GENOMIC DNA]</scope>
    <source>
        <strain evidence="11">ATCC 22028 / DSM 70294 / BCRC 21397 / CBS 2163 / NBRC 10782 / NRRL Y-8283 / UCD 57-17</strain>
    </source>
</reference>
<evidence type="ECO:0000313" key="11">
    <source>
        <dbReference type="Proteomes" id="UP000000267"/>
    </source>
</evidence>
<evidence type="ECO:0000256" key="5">
    <source>
        <dbReference type="ARBA" id="ARBA00022490"/>
    </source>
</evidence>
<evidence type="ECO:0000256" key="8">
    <source>
        <dbReference type="ARBA" id="ARBA00023242"/>
    </source>
</evidence>
<gene>
    <name evidence="10" type="ORF">Kpol_297p10</name>
</gene>
<keyword evidence="5" id="KW-0963">Cytoplasm</keyword>
<dbReference type="GO" id="GO:0005634">
    <property type="term" value="C:nucleus"/>
    <property type="evidence" value="ECO:0007669"/>
    <property type="project" value="UniProtKB-SubCell"/>
</dbReference>
<dbReference type="SUPFAM" id="SSF116942">
    <property type="entry name" value="RNA-binding protein She2p"/>
    <property type="match status" value="1"/>
</dbReference>
<dbReference type="RefSeq" id="XP_001642607.1">
    <property type="nucleotide sequence ID" value="XM_001642557.1"/>
</dbReference>
<dbReference type="InterPro" id="IPR024261">
    <property type="entry name" value="RNA-bd_She2"/>
</dbReference>
<dbReference type="GO" id="GO:0005737">
    <property type="term" value="C:cytoplasm"/>
    <property type="evidence" value="ECO:0007669"/>
    <property type="project" value="UniProtKB-SubCell"/>
</dbReference>
<keyword evidence="7" id="KW-0694">RNA-binding</keyword>
<accession>A7TSL4</accession>
<evidence type="ECO:0000256" key="3">
    <source>
        <dbReference type="ARBA" id="ARBA00005611"/>
    </source>
</evidence>
<evidence type="ECO:0000313" key="10">
    <source>
        <dbReference type="EMBL" id="EDO14749.1"/>
    </source>
</evidence>
<evidence type="ECO:0000256" key="2">
    <source>
        <dbReference type="ARBA" id="ARBA00004496"/>
    </source>
</evidence>
<dbReference type="OrthoDB" id="4041888at2759"/>
<dbReference type="InterPro" id="IPR036827">
    <property type="entry name" value="She2_dom_sf"/>
</dbReference>
<dbReference type="AlphaFoldDB" id="A7TSL4"/>
<evidence type="ECO:0000256" key="1">
    <source>
        <dbReference type="ARBA" id="ARBA00004123"/>
    </source>
</evidence>
<protein>
    <recommendedName>
        <fullName evidence="9">RNA binding protein She2 domain-containing protein</fullName>
    </recommendedName>
</protein>
<dbReference type="Pfam" id="PF11435">
    <property type="entry name" value="She2p"/>
    <property type="match status" value="1"/>
</dbReference>
<keyword evidence="6" id="KW-0509">mRNA transport</keyword>
<keyword evidence="4" id="KW-0813">Transport</keyword>
<evidence type="ECO:0000256" key="6">
    <source>
        <dbReference type="ARBA" id="ARBA00022816"/>
    </source>
</evidence>
<dbReference type="KEGG" id="vpo:Kpol_297p10"/>
<proteinExistence type="inferred from homology"/>
<comment type="subcellular location">
    <subcellularLocation>
        <location evidence="2">Cytoplasm</location>
    </subcellularLocation>
    <subcellularLocation>
        <location evidence="1">Nucleus</location>
    </subcellularLocation>
</comment>
<dbReference type="EMBL" id="DS480515">
    <property type="protein sequence ID" value="EDO14749.1"/>
    <property type="molecule type" value="Genomic_DNA"/>
</dbReference>